<keyword evidence="1" id="KW-0193">Cuticle</keyword>
<proteinExistence type="evidence at transcript level"/>
<dbReference type="EMBL" id="MG601591">
    <property type="protein sequence ID" value="AYA49916.1"/>
    <property type="molecule type" value="mRNA"/>
</dbReference>
<dbReference type="PROSITE" id="PS51155">
    <property type="entry name" value="CHIT_BIND_RR_2"/>
    <property type="match status" value="1"/>
</dbReference>
<evidence type="ECO:0000256" key="1">
    <source>
        <dbReference type="PROSITE-ProRule" id="PRU00497"/>
    </source>
</evidence>
<dbReference type="GO" id="GO:0008010">
    <property type="term" value="F:structural constituent of chitin-based larval cuticle"/>
    <property type="evidence" value="ECO:0007669"/>
    <property type="project" value="TreeGrafter"/>
</dbReference>
<feature type="signal peptide" evidence="2">
    <location>
        <begin position="1"/>
        <end position="16"/>
    </location>
</feature>
<dbReference type="PANTHER" id="PTHR10380">
    <property type="entry name" value="CUTICLE PROTEIN"/>
    <property type="match status" value="1"/>
</dbReference>
<dbReference type="AlphaFoldDB" id="A0A3S7SJP5"/>
<feature type="chain" id="PRO_5018993661" evidence="2">
    <location>
        <begin position="17"/>
        <end position="193"/>
    </location>
</feature>
<evidence type="ECO:0000256" key="2">
    <source>
        <dbReference type="SAM" id="SignalP"/>
    </source>
</evidence>
<keyword evidence="2" id="KW-0732">Signal</keyword>
<reference evidence="3" key="1">
    <citation type="submission" date="2017-11" db="EMBL/GenBank/DDBJ databases">
        <authorList>
            <person name="Wang Y.-W."/>
            <person name="Wan P.-J."/>
            <person name="Li G.-Q."/>
        </authorList>
    </citation>
    <scope>NUCLEOTIDE SEQUENCE</scope>
</reference>
<dbReference type="GeneID" id="111510811"/>
<name>A0A3S7SJP5_LEPDE</name>
<dbReference type="InterPro" id="IPR000618">
    <property type="entry name" value="Insect_cuticle"/>
</dbReference>
<dbReference type="GO" id="GO:0062129">
    <property type="term" value="C:chitin-based extracellular matrix"/>
    <property type="evidence" value="ECO:0007669"/>
    <property type="project" value="TreeGrafter"/>
</dbReference>
<dbReference type="KEGG" id="ldc:111510811"/>
<organism evidence="3">
    <name type="scientific">Leptinotarsa decemlineata</name>
    <name type="common">Colorado potato beetle</name>
    <name type="synonym">Doryphora decemlineata</name>
    <dbReference type="NCBI Taxonomy" id="7539"/>
    <lineage>
        <taxon>Eukaryota</taxon>
        <taxon>Metazoa</taxon>
        <taxon>Ecdysozoa</taxon>
        <taxon>Arthropoda</taxon>
        <taxon>Hexapoda</taxon>
        <taxon>Insecta</taxon>
        <taxon>Pterygota</taxon>
        <taxon>Neoptera</taxon>
        <taxon>Endopterygota</taxon>
        <taxon>Coleoptera</taxon>
        <taxon>Polyphaga</taxon>
        <taxon>Cucujiformia</taxon>
        <taxon>Chrysomeloidea</taxon>
        <taxon>Chrysomelidae</taxon>
        <taxon>Chrysomelinae</taxon>
        <taxon>Doryphorini</taxon>
        <taxon>Leptinotarsa</taxon>
    </lineage>
</organism>
<dbReference type="InterPro" id="IPR050468">
    <property type="entry name" value="Cuticle_Struct_Prot"/>
</dbReference>
<evidence type="ECO:0000313" key="3">
    <source>
        <dbReference type="EMBL" id="AYA49916.1"/>
    </source>
</evidence>
<accession>A0A3S7SJP5</accession>
<dbReference type="PANTHER" id="PTHR10380:SF196">
    <property type="entry name" value="CUTICULAR PROTEIN 72EA"/>
    <property type="match status" value="1"/>
</dbReference>
<sequence length="193" mass="21226">MKSIIMISCLLPLVLSNPLTNAYHQIELSEISTLPPPPRPYAFGYAAGRYPGHIDRTHSEVSDGSGVVQGSYSYVDPRQQIRTVEYIADKNGFRQISNQNVPDLPTDTPVVAAAKLKHLQKFSAIAQSNQVAPSQVVLPVDTKAVQFAKNKHFSLYQQIADEHARMAAELEALKRAEEASTRESVLGYGAHIN</sequence>
<dbReference type="RefSeq" id="XP_023022527.1">
    <property type="nucleotide sequence ID" value="XM_023166759.2"/>
</dbReference>
<dbReference type="OrthoDB" id="6358661at2759"/>
<dbReference type="Pfam" id="PF00379">
    <property type="entry name" value="Chitin_bind_4"/>
    <property type="match status" value="1"/>
</dbReference>
<protein>
    <submittedName>
        <fullName evidence="3">Cuticular protein 56</fullName>
    </submittedName>
</protein>